<accession>A0AC11AT13</accession>
<protein>
    <submittedName>
        <fullName evidence="1">Follicle stimulating hormone receptor</fullName>
    </submittedName>
</protein>
<organism evidence="1">
    <name type="scientific">Ovis aries</name>
    <name type="common">Sheep</name>
    <dbReference type="NCBI Taxonomy" id="9940"/>
    <lineage>
        <taxon>Eukaryota</taxon>
        <taxon>Metazoa</taxon>
        <taxon>Chordata</taxon>
        <taxon>Craniata</taxon>
        <taxon>Vertebrata</taxon>
        <taxon>Euteleostomi</taxon>
        <taxon>Mammalia</taxon>
        <taxon>Eutheria</taxon>
        <taxon>Laurasiatheria</taxon>
        <taxon>Artiodactyla</taxon>
        <taxon>Ruminantia</taxon>
        <taxon>Pecora</taxon>
        <taxon>Bovidae</taxon>
        <taxon>Caprinae</taxon>
        <taxon>Ovis</taxon>
    </lineage>
</organism>
<name>A0AC11AT13_SHEEP</name>
<evidence type="ECO:0000313" key="1">
    <source>
        <dbReference type="Ensembl" id="ENSOARP00020003908.1"/>
    </source>
</evidence>
<proteinExistence type="predicted"/>
<gene>
    <name evidence="1" type="primary">FSHR</name>
</gene>
<reference evidence="1" key="2">
    <citation type="submission" date="2025-08" db="UniProtKB">
        <authorList>
            <consortium name="Ensembl"/>
        </authorList>
    </citation>
    <scope>IDENTIFICATION</scope>
</reference>
<sequence>MALFLVALLAFLSLGSGCHHRLCHCSNGVFLCQDSKVTEMPSDLPRDAVELRFVLTKLRVIPEGAFSGFGDLEKIEISQNDVLEVIEANVFSNLPKLHEIRIEKANNLLYIDPDAFQNLPNLRYLLISNTGIKHLPAVHKIQSLQKVLLDIQDNINIHTVERNSFMGLSFESMIVWLSKNGIQEIHNCAFNGTQLDELNLSDNSNLEELPNDVFQGASGPVILDISRTRIRSLPSYGLENLKKLRAKSTYHLKKLPSLEKFVTLVEASLTYPSHCCAFANWRRQTSDLHPICNKSILRQEVDDMTQARGQRISLAEDDEPSYAKGFDMMYSEFDYDLCSEVVDVTCSPEPDAFNPCEDIMGYDILRVLIWFISILAITGNILVLVILITSQYKLTVPRFLMCNLAFADLCIGIYLLLIASVDVHTKSQYHNYAIDWQTGAGCDAAGFFTVFASELSVYTLTAITLERWHTITHAMQLECKVQLRHAASIMLVGWVFAFAVALFPIFGISSYMKVSICLPMDIDSPLSQLYVMSLLVLNVLAFVVICGCYTHIYLTVRNPNITSSSSDTKIAKRMAMLIFTDFLCMAPISFFAISASLKVPLITVSKSKILLVLFYPINSCANPFLYAIFTRNFRRDFFILLSLHCCTVGLICNHFSSLFVARGNIFLNLD</sequence>
<dbReference type="Ensembl" id="ENSOART00020004759.2">
    <property type="protein sequence ID" value="ENSOARP00020003908.1"/>
    <property type="gene ID" value="ENSOARG00020003107.2"/>
</dbReference>
<reference evidence="1" key="1">
    <citation type="submission" date="2020-11" db="EMBL/GenBank/DDBJ databases">
        <authorList>
            <person name="Davenport K.M."/>
            <person name="Bickhart D.M."/>
            <person name="Smith T.P.L."/>
            <person name="Murdoch B.M."/>
            <person name="Rosen B.D."/>
        </authorList>
    </citation>
    <scope>NUCLEOTIDE SEQUENCE [LARGE SCALE GENOMIC DNA]</scope>
    <source>
        <strain evidence="1">OAR_USU_Benz2616</strain>
    </source>
</reference>
<reference evidence="1" key="3">
    <citation type="submission" date="2025-09" db="UniProtKB">
        <authorList>
            <consortium name="Ensembl"/>
        </authorList>
    </citation>
    <scope>IDENTIFICATION</scope>
</reference>